<organism evidence="2 3">
    <name type="scientific">Physocladia obscura</name>
    <dbReference type="NCBI Taxonomy" id="109957"/>
    <lineage>
        <taxon>Eukaryota</taxon>
        <taxon>Fungi</taxon>
        <taxon>Fungi incertae sedis</taxon>
        <taxon>Chytridiomycota</taxon>
        <taxon>Chytridiomycota incertae sedis</taxon>
        <taxon>Chytridiomycetes</taxon>
        <taxon>Chytridiales</taxon>
        <taxon>Chytriomycetaceae</taxon>
        <taxon>Physocladia</taxon>
    </lineage>
</organism>
<dbReference type="AlphaFoldDB" id="A0AAD5T5P2"/>
<keyword evidence="3" id="KW-1185">Reference proteome</keyword>
<dbReference type="Proteomes" id="UP001211907">
    <property type="component" value="Unassembled WGS sequence"/>
</dbReference>
<proteinExistence type="predicted"/>
<protein>
    <submittedName>
        <fullName evidence="2">Uncharacterized protein</fullName>
    </submittedName>
</protein>
<feature type="region of interest" description="Disordered" evidence="1">
    <location>
        <begin position="1"/>
        <end position="42"/>
    </location>
</feature>
<comment type="caution">
    <text evidence="2">The sequence shown here is derived from an EMBL/GenBank/DDBJ whole genome shotgun (WGS) entry which is preliminary data.</text>
</comment>
<feature type="region of interest" description="Disordered" evidence="1">
    <location>
        <begin position="97"/>
        <end position="126"/>
    </location>
</feature>
<gene>
    <name evidence="2" type="ORF">HK100_012507</name>
</gene>
<evidence type="ECO:0000256" key="1">
    <source>
        <dbReference type="SAM" id="MobiDB-lite"/>
    </source>
</evidence>
<evidence type="ECO:0000313" key="2">
    <source>
        <dbReference type="EMBL" id="KAJ3121157.1"/>
    </source>
</evidence>
<feature type="compositionally biased region" description="Polar residues" evidence="1">
    <location>
        <begin position="28"/>
        <end position="38"/>
    </location>
</feature>
<dbReference type="EMBL" id="JADGJH010000904">
    <property type="protein sequence ID" value="KAJ3121157.1"/>
    <property type="molecule type" value="Genomic_DNA"/>
</dbReference>
<feature type="compositionally biased region" description="Low complexity" evidence="1">
    <location>
        <begin position="97"/>
        <end position="110"/>
    </location>
</feature>
<name>A0AAD5T5P2_9FUNG</name>
<feature type="region of interest" description="Disordered" evidence="1">
    <location>
        <begin position="54"/>
        <end position="74"/>
    </location>
</feature>
<accession>A0AAD5T5P2</accession>
<reference evidence="2" key="1">
    <citation type="submission" date="2020-05" db="EMBL/GenBank/DDBJ databases">
        <title>Phylogenomic resolution of chytrid fungi.</title>
        <authorList>
            <person name="Stajich J.E."/>
            <person name="Amses K."/>
            <person name="Simmons R."/>
            <person name="Seto K."/>
            <person name="Myers J."/>
            <person name="Bonds A."/>
            <person name="Quandt C.A."/>
            <person name="Barry K."/>
            <person name="Liu P."/>
            <person name="Grigoriev I."/>
            <person name="Longcore J.E."/>
            <person name="James T.Y."/>
        </authorList>
    </citation>
    <scope>NUCLEOTIDE SEQUENCE</scope>
    <source>
        <strain evidence="2">JEL0513</strain>
    </source>
</reference>
<evidence type="ECO:0000313" key="3">
    <source>
        <dbReference type="Proteomes" id="UP001211907"/>
    </source>
</evidence>
<sequence length="126" mass="13286">MVETRNNGKRASSAGTTTTTATTKKIKNSSPTVTSPASTKIPFSVDELASKKKALNKVAPPKPAPNLKRVPHPKKLEEIKKKLKVVTPVVKTAVVVRVGSPKKAASSPSKSPKRLISPVAKRPSSG</sequence>